<dbReference type="SUPFAM" id="SSF55347">
    <property type="entry name" value="Glyceraldehyde-3-phosphate dehydrogenase-like, C-terminal domain"/>
    <property type="match status" value="1"/>
</dbReference>
<evidence type="ECO:0000259" key="4">
    <source>
        <dbReference type="Pfam" id="PF22725"/>
    </source>
</evidence>
<dbReference type="Pfam" id="PF22725">
    <property type="entry name" value="GFO_IDH_MocA_C3"/>
    <property type="match status" value="1"/>
</dbReference>
<evidence type="ECO:0000256" key="1">
    <source>
        <dbReference type="ARBA" id="ARBA00010928"/>
    </source>
</evidence>
<comment type="similarity">
    <text evidence="1">Belongs to the Gfo/Idh/MocA family.</text>
</comment>
<dbReference type="Gene3D" id="3.30.360.10">
    <property type="entry name" value="Dihydrodipicolinate Reductase, domain 2"/>
    <property type="match status" value="1"/>
</dbReference>
<accession>A0A0F5FUN7</accession>
<keyword evidence="6" id="KW-1185">Reference proteome</keyword>
<dbReference type="PANTHER" id="PTHR22604:SF105">
    <property type="entry name" value="TRANS-1,2-DIHYDROBENZENE-1,2-DIOL DEHYDROGENASE"/>
    <property type="match status" value="1"/>
</dbReference>
<evidence type="ECO:0000313" key="6">
    <source>
        <dbReference type="Proteomes" id="UP000033632"/>
    </source>
</evidence>
<feature type="domain" description="GFO/IDH/MocA-like oxidoreductase" evidence="4">
    <location>
        <begin position="133"/>
        <end position="250"/>
    </location>
</feature>
<organism evidence="5 6">
    <name type="scientific">Devosia geojensis</name>
    <dbReference type="NCBI Taxonomy" id="443610"/>
    <lineage>
        <taxon>Bacteria</taxon>
        <taxon>Pseudomonadati</taxon>
        <taxon>Pseudomonadota</taxon>
        <taxon>Alphaproteobacteria</taxon>
        <taxon>Hyphomicrobiales</taxon>
        <taxon>Devosiaceae</taxon>
        <taxon>Devosia</taxon>
    </lineage>
</organism>
<dbReference type="STRING" id="443610.VE25_08565"/>
<dbReference type="OrthoDB" id="9774191at2"/>
<dbReference type="PATRIC" id="fig|443610.3.peg.4290"/>
<dbReference type="EMBL" id="JZEX01000087">
    <property type="protein sequence ID" value="KKB12290.1"/>
    <property type="molecule type" value="Genomic_DNA"/>
</dbReference>
<dbReference type="Gene3D" id="3.40.50.720">
    <property type="entry name" value="NAD(P)-binding Rossmann-like Domain"/>
    <property type="match status" value="1"/>
</dbReference>
<dbReference type="InterPro" id="IPR036291">
    <property type="entry name" value="NAD(P)-bd_dom_sf"/>
</dbReference>
<dbReference type="SUPFAM" id="SSF51735">
    <property type="entry name" value="NAD(P)-binding Rossmann-fold domains"/>
    <property type="match status" value="1"/>
</dbReference>
<evidence type="ECO:0000313" key="5">
    <source>
        <dbReference type="EMBL" id="KKB12290.1"/>
    </source>
</evidence>
<dbReference type="Proteomes" id="UP000033632">
    <property type="component" value="Unassembled WGS sequence"/>
</dbReference>
<evidence type="ECO:0000256" key="2">
    <source>
        <dbReference type="ARBA" id="ARBA00023002"/>
    </source>
</evidence>
<dbReference type="Pfam" id="PF01408">
    <property type="entry name" value="GFO_IDH_MocA"/>
    <property type="match status" value="1"/>
</dbReference>
<dbReference type="AlphaFoldDB" id="A0A0F5FUN7"/>
<protein>
    <submittedName>
        <fullName evidence="5">NAD-binding protein</fullName>
    </submittedName>
</protein>
<gene>
    <name evidence="5" type="ORF">VE25_08565</name>
</gene>
<dbReference type="RefSeq" id="WP_046108180.1">
    <property type="nucleotide sequence ID" value="NZ_JZEX01000087.1"/>
</dbReference>
<reference evidence="5 6" key="1">
    <citation type="submission" date="2015-03" db="EMBL/GenBank/DDBJ databases">
        <authorList>
            <person name="Hassan Y.I."/>
            <person name="Lepp D."/>
            <person name="Li X.-Z."/>
            <person name="Zhou T."/>
        </authorList>
    </citation>
    <scope>NUCLEOTIDE SEQUENCE [LARGE SCALE GENOMIC DNA]</scope>
    <source>
        <strain evidence="5 6">BD-c194</strain>
    </source>
</reference>
<keyword evidence="2" id="KW-0560">Oxidoreductase</keyword>
<sequence length="338" mass="36836">MTKSDKIRWGILSTANIGMTKVTPAIQKSAHSEVVAICSRNAEQARAAADKLGIPKAYGSYEELLADPDIDAIYNPLPNHLHVELTLAANAQGKHVLCEKPIAITAEDARKLRGARTDRLILEGFMVRFHQQWLRAREIARSGEIGEVRGVRAVFTYFNTDPANVRNKADIGGGGLLDIGCYPVTGGRFFFEAEPERVVALVDRDPNFGTDRQASVIADFGQGRHLTFLVSTQLAPNQSLELLGTRGRVEIVIPYNAPADTATALLVDRGLTLDGSLARREVLPPSDQYTEMAEAFALAALGRQALPYGVEDAISSMHVLDAIFESERTGAWASVQKR</sequence>
<evidence type="ECO:0000259" key="3">
    <source>
        <dbReference type="Pfam" id="PF01408"/>
    </source>
</evidence>
<dbReference type="InterPro" id="IPR055170">
    <property type="entry name" value="GFO_IDH_MocA-like_dom"/>
</dbReference>
<dbReference type="GO" id="GO:0000166">
    <property type="term" value="F:nucleotide binding"/>
    <property type="evidence" value="ECO:0007669"/>
    <property type="project" value="InterPro"/>
</dbReference>
<feature type="domain" description="Gfo/Idh/MocA-like oxidoreductase N-terminal" evidence="3">
    <location>
        <begin position="7"/>
        <end position="112"/>
    </location>
</feature>
<name>A0A0F5FUN7_9HYPH</name>
<proteinExistence type="inferred from homology"/>
<comment type="caution">
    <text evidence="5">The sequence shown here is derived from an EMBL/GenBank/DDBJ whole genome shotgun (WGS) entry which is preliminary data.</text>
</comment>
<dbReference type="PANTHER" id="PTHR22604">
    <property type="entry name" value="OXIDOREDUCTASES"/>
    <property type="match status" value="1"/>
</dbReference>
<dbReference type="InterPro" id="IPR000683">
    <property type="entry name" value="Gfo/Idh/MocA-like_OxRdtase_N"/>
</dbReference>
<dbReference type="GO" id="GO:0016491">
    <property type="term" value="F:oxidoreductase activity"/>
    <property type="evidence" value="ECO:0007669"/>
    <property type="project" value="UniProtKB-KW"/>
</dbReference>
<dbReference type="InterPro" id="IPR050984">
    <property type="entry name" value="Gfo/Idh/MocA_domain"/>
</dbReference>